<keyword evidence="2" id="KW-0732">Signal</keyword>
<name>V2Y594_9FIRM</name>
<dbReference type="STRING" id="592026.GCWU0000282_002136"/>
<feature type="chain" id="PRO_5038417856" evidence="2">
    <location>
        <begin position="21"/>
        <end position="254"/>
    </location>
</feature>
<gene>
    <name evidence="3" type="ORF">GCWU0000282_002136</name>
</gene>
<comment type="caution">
    <text evidence="3">The sequence shown here is derived from an EMBL/GenBank/DDBJ whole genome shotgun (WGS) entry which is preliminary data.</text>
</comment>
<protein>
    <submittedName>
        <fullName evidence="3">Uncharacterized protein</fullName>
    </submittedName>
</protein>
<accession>V2Y594</accession>
<keyword evidence="1" id="KW-0175">Coiled coil</keyword>
<dbReference type="AlphaFoldDB" id="V2Y594"/>
<keyword evidence="4" id="KW-1185">Reference proteome</keyword>
<organism evidence="3 4">
    <name type="scientific">Catonella morbi ATCC 51271</name>
    <dbReference type="NCBI Taxonomy" id="592026"/>
    <lineage>
        <taxon>Bacteria</taxon>
        <taxon>Bacillati</taxon>
        <taxon>Bacillota</taxon>
        <taxon>Clostridia</taxon>
        <taxon>Lachnospirales</taxon>
        <taxon>Lachnospiraceae</taxon>
        <taxon>Catonella</taxon>
    </lineage>
</organism>
<proteinExistence type="predicted"/>
<dbReference type="EMBL" id="ACIL03000013">
    <property type="protein sequence ID" value="ESL03262.1"/>
    <property type="molecule type" value="Genomic_DNA"/>
</dbReference>
<evidence type="ECO:0000256" key="1">
    <source>
        <dbReference type="SAM" id="Coils"/>
    </source>
</evidence>
<dbReference type="Proteomes" id="UP000018227">
    <property type="component" value="Unassembled WGS sequence"/>
</dbReference>
<evidence type="ECO:0000313" key="4">
    <source>
        <dbReference type="Proteomes" id="UP000018227"/>
    </source>
</evidence>
<feature type="coiled-coil region" evidence="1">
    <location>
        <begin position="91"/>
        <end position="128"/>
    </location>
</feature>
<feature type="coiled-coil region" evidence="1">
    <location>
        <begin position="178"/>
        <end position="230"/>
    </location>
</feature>
<sequence>MKRLAILAVAGSLVVAGATAGLSTVKAAETKKSVETVKKGSNKNIDFRETDKDYFAYPDDMDFRELDKNFFAYPGADEDFPSLSEFLKNDKKLTKAEKKSLTEDYDKLEKTRRDIDETAEEIERITNKITDKWAIADKIDEVANKHQDIWDKVYENATDEDLAIEDNIEFIKSSKAITDEEKTTLIKAEEELRALNEEHSKQYNKVEEATKELTAKLDSLYKDVENLMDKMQPLANKLGEEFKENFGFAEIMPY</sequence>
<dbReference type="HOGENOM" id="CLU_1029315_0_0_9"/>
<evidence type="ECO:0000313" key="3">
    <source>
        <dbReference type="EMBL" id="ESL03262.1"/>
    </source>
</evidence>
<dbReference type="RefSeq" id="WP_023355004.1">
    <property type="nucleotide sequence ID" value="NZ_KI535368.1"/>
</dbReference>
<reference evidence="3 4" key="1">
    <citation type="submission" date="2013-06" db="EMBL/GenBank/DDBJ databases">
        <authorList>
            <person name="Weinstock G."/>
            <person name="Sodergren E."/>
            <person name="Clifton S."/>
            <person name="Fulton L."/>
            <person name="Fulton B."/>
            <person name="Courtney L."/>
            <person name="Fronick C."/>
            <person name="Harrison M."/>
            <person name="Strong C."/>
            <person name="Farmer C."/>
            <person name="Delahaunty K."/>
            <person name="Markovic C."/>
            <person name="Hall O."/>
            <person name="Minx P."/>
            <person name="Tomlinson C."/>
            <person name="Mitreva M."/>
            <person name="Nelson J."/>
            <person name="Hou S."/>
            <person name="Wollam A."/>
            <person name="Pepin K.H."/>
            <person name="Johnson M."/>
            <person name="Bhonagiri V."/>
            <person name="Nash W.E."/>
            <person name="Warren W."/>
            <person name="Chinwalla A."/>
            <person name="Mardis E.R."/>
            <person name="Wilson R.K."/>
        </authorList>
    </citation>
    <scope>NUCLEOTIDE SEQUENCE [LARGE SCALE GENOMIC DNA]</scope>
    <source>
        <strain evidence="3 4">ATCC 51271</strain>
    </source>
</reference>
<evidence type="ECO:0000256" key="2">
    <source>
        <dbReference type="SAM" id="SignalP"/>
    </source>
</evidence>
<dbReference type="eggNOG" id="ENOG5033JS8">
    <property type="taxonomic scope" value="Bacteria"/>
</dbReference>
<feature type="signal peptide" evidence="2">
    <location>
        <begin position="1"/>
        <end position="20"/>
    </location>
</feature>